<evidence type="ECO:0000256" key="8">
    <source>
        <dbReference type="ARBA" id="ARBA00023209"/>
    </source>
</evidence>
<dbReference type="Pfam" id="PF02660">
    <property type="entry name" value="G3P_acyltransf"/>
    <property type="match status" value="1"/>
</dbReference>
<dbReference type="GO" id="GO:0043772">
    <property type="term" value="F:acyl-phosphate glycerol-3-phosphate acyltransferase activity"/>
    <property type="evidence" value="ECO:0007669"/>
    <property type="project" value="InterPro"/>
</dbReference>
<dbReference type="SMART" id="SM01207">
    <property type="entry name" value="G3P_acyltransf"/>
    <property type="match status" value="1"/>
</dbReference>
<dbReference type="PANTHER" id="PTHR30309">
    <property type="entry name" value="INNER MEMBRANE PROTEIN YGIH"/>
    <property type="match status" value="1"/>
</dbReference>
<accession>A0A6B1FZX6</accession>
<evidence type="ECO:0000256" key="1">
    <source>
        <dbReference type="ARBA" id="ARBA00022475"/>
    </source>
</evidence>
<evidence type="ECO:0000256" key="9">
    <source>
        <dbReference type="ARBA" id="ARBA00023264"/>
    </source>
</evidence>
<feature type="transmembrane region" description="Helical" evidence="10">
    <location>
        <begin position="183"/>
        <end position="206"/>
    </location>
</feature>
<comment type="caution">
    <text evidence="11">The sequence shown here is derived from an EMBL/GenBank/DDBJ whole genome shotgun (WGS) entry which is preliminary data.</text>
</comment>
<evidence type="ECO:0000256" key="10">
    <source>
        <dbReference type="SAM" id="Phobius"/>
    </source>
</evidence>
<dbReference type="PANTHER" id="PTHR30309:SF0">
    <property type="entry name" value="GLYCEROL-3-PHOSPHATE ACYLTRANSFERASE-RELATED"/>
    <property type="match status" value="1"/>
</dbReference>
<reference evidence="11" key="1">
    <citation type="submission" date="2019-09" db="EMBL/GenBank/DDBJ databases">
        <title>Characterisation of the sponge microbiome using genome-centric metagenomics.</title>
        <authorList>
            <person name="Engelberts J.P."/>
            <person name="Robbins S.J."/>
            <person name="De Goeij J.M."/>
            <person name="Aranda M."/>
            <person name="Bell S.C."/>
            <person name="Webster N.S."/>
        </authorList>
    </citation>
    <scope>NUCLEOTIDE SEQUENCE</scope>
    <source>
        <strain evidence="11">SB0675_bin_29</strain>
    </source>
</reference>
<dbReference type="HAMAP" id="MF_01043">
    <property type="entry name" value="PlsY"/>
    <property type="match status" value="1"/>
</dbReference>
<keyword evidence="11" id="KW-0012">Acyltransferase</keyword>
<gene>
    <name evidence="11" type="primary">plsY</name>
    <name evidence="11" type="ORF">F4148_06645</name>
</gene>
<feature type="transmembrane region" description="Helical" evidence="10">
    <location>
        <begin position="46"/>
        <end position="73"/>
    </location>
</feature>
<protein>
    <submittedName>
        <fullName evidence="11">Glycerol-3-phosphate 1-O-acyltransferase PlsY</fullName>
        <ecNumber evidence="11">2.3.1.15</ecNumber>
    </submittedName>
</protein>
<keyword evidence="4 10" id="KW-0812">Transmembrane</keyword>
<dbReference type="GO" id="GO:0008654">
    <property type="term" value="P:phospholipid biosynthetic process"/>
    <property type="evidence" value="ECO:0007669"/>
    <property type="project" value="UniProtKB-KW"/>
</dbReference>
<evidence type="ECO:0000256" key="6">
    <source>
        <dbReference type="ARBA" id="ARBA00023098"/>
    </source>
</evidence>
<dbReference type="GO" id="GO:0005886">
    <property type="term" value="C:plasma membrane"/>
    <property type="evidence" value="ECO:0007669"/>
    <property type="project" value="InterPro"/>
</dbReference>
<evidence type="ECO:0000256" key="2">
    <source>
        <dbReference type="ARBA" id="ARBA00022516"/>
    </source>
</evidence>
<evidence type="ECO:0000256" key="7">
    <source>
        <dbReference type="ARBA" id="ARBA00023136"/>
    </source>
</evidence>
<sequence length="250" mass="26140">VAPYKQPAMTLVRQASAATWVMLAVTPLLCAAGVLLLLSAPHLEPVVNFVAVCILAYLAGSLSWGYILVNLAMGEDVRDFGSGRTGMSNILRTAGGRAAALVFVLDAGKAVLIVLLARGVAGTVQVEVAAALLALCGHNWPVYLGFRGGRGIMPGFGALSVMAPWVAVAGGALFLVVTLSTRILSLGSIIGTLAVALVSLALTFVLGHDQLYTLYAFLGGGLIIWQHRDNIRRIANGTERKLGLPGLRNR</sequence>
<keyword evidence="3 11" id="KW-0808">Transferase</keyword>
<evidence type="ECO:0000313" key="11">
    <source>
        <dbReference type="EMBL" id="MYH61441.1"/>
    </source>
</evidence>
<keyword evidence="7 10" id="KW-0472">Membrane</keyword>
<organism evidence="11">
    <name type="scientific">Caldilineaceae bacterium SB0675_bin_29</name>
    <dbReference type="NCBI Taxonomy" id="2605266"/>
    <lineage>
        <taxon>Bacteria</taxon>
        <taxon>Bacillati</taxon>
        <taxon>Chloroflexota</taxon>
        <taxon>Caldilineae</taxon>
        <taxon>Caldilineales</taxon>
        <taxon>Caldilineaceae</taxon>
    </lineage>
</organism>
<feature type="transmembrane region" description="Helical" evidence="10">
    <location>
        <begin position="128"/>
        <end position="146"/>
    </location>
</feature>
<dbReference type="GO" id="GO:0004366">
    <property type="term" value="F:glycerol-3-phosphate O-acyltransferase activity"/>
    <property type="evidence" value="ECO:0007669"/>
    <property type="project" value="UniProtKB-EC"/>
</dbReference>
<dbReference type="AlphaFoldDB" id="A0A6B1FZX6"/>
<keyword evidence="6" id="KW-0443">Lipid metabolism</keyword>
<keyword evidence="8" id="KW-0594">Phospholipid biosynthesis</keyword>
<evidence type="ECO:0000256" key="3">
    <source>
        <dbReference type="ARBA" id="ARBA00022679"/>
    </source>
</evidence>
<feature type="transmembrane region" description="Helical" evidence="10">
    <location>
        <begin position="20"/>
        <end position="40"/>
    </location>
</feature>
<dbReference type="NCBIfam" id="TIGR00023">
    <property type="entry name" value="glycerol-3-phosphate 1-O-acyltransferase PlsY"/>
    <property type="match status" value="1"/>
</dbReference>
<evidence type="ECO:0000256" key="4">
    <source>
        <dbReference type="ARBA" id="ARBA00022692"/>
    </source>
</evidence>
<feature type="transmembrane region" description="Helical" evidence="10">
    <location>
        <begin position="94"/>
        <end position="116"/>
    </location>
</feature>
<feature type="transmembrane region" description="Helical" evidence="10">
    <location>
        <begin position="158"/>
        <end position="177"/>
    </location>
</feature>
<keyword evidence="2" id="KW-0444">Lipid biosynthesis</keyword>
<dbReference type="EMBL" id="VYDA01000251">
    <property type="protein sequence ID" value="MYH61441.1"/>
    <property type="molecule type" value="Genomic_DNA"/>
</dbReference>
<dbReference type="EC" id="2.3.1.15" evidence="11"/>
<keyword evidence="9" id="KW-1208">Phospholipid metabolism</keyword>
<keyword evidence="5 10" id="KW-1133">Transmembrane helix</keyword>
<feature type="non-terminal residue" evidence="11">
    <location>
        <position position="1"/>
    </location>
</feature>
<name>A0A6B1FZX6_9CHLR</name>
<evidence type="ECO:0000256" key="5">
    <source>
        <dbReference type="ARBA" id="ARBA00022989"/>
    </source>
</evidence>
<dbReference type="InterPro" id="IPR003811">
    <property type="entry name" value="G3P_acylTferase_PlsY"/>
</dbReference>
<proteinExistence type="inferred from homology"/>
<keyword evidence="1" id="KW-1003">Cell membrane</keyword>